<dbReference type="KEGG" id="enc:ECL_01293"/>
<protein>
    <submittedName>
        <fullName evidence="1">Uncharacterized protein</fullName>
    </submittedName>
</protein>
<name>A0A0H3CG29_ENTCC</name>
<dbReference type="PATRIC" id="fig|716541.4.peg.1544"/>
<reference evidence="1 2" key="1">
    <citation type="journal article" date="2010" name="J. Bacteriol.">
        <title>Complete genome sequence of Enterobacter cloacae subsp. cloacae type strain ATCC 13047.</title>
        <authorList>
            <person name="Ren Y."/>
            <person name="Ren Y."/>
            <person name="Zhou Z."/>
            <person name="Guo X."/>
            <person name="Li Y."/>
            <person name="Feng L."/>
            <person name="Wang L."/>
        </authorList>
    </citation>
    <scope>NUCLEOTIDE SEQUENCE [LARGE SCALE GENOMIC DNA]</scope>
    <source>
        <strain evidence="2">ATCC 13047 / DSM 30054 / NBRC 13535 / NCTC 10005 / WDCM 00083 / NCDC 279-56</strain>
    </source>
</reference>
<dbReference type="HOGENOM" id="CLU_1719102_0_0_6"/>
<evidence type="ECO:0000313" key="2">
    <source>
        <dbReference type="Proteomes" id="UP000002363"/>
    </source>
</evidence>
<sequence>MGANHWQPWENLFLHEVAGQIPVSLIAEKLERSKRAVYTQAARLDVKFPGNTNCRKWIKAELFLFGRFTPEEIAAATGRSIHSVRSKRNSLARSSGGKVMPEWTTEELALLWRHSNAEVAAITGRSIEEVGDKRLQTNIERNGWDVNDPEREDA</sequence>
<evidence type="ECO:0000313" key="1">
    <source>
        <dbReference type="EMBL" id="ADF60854.1"/>
    </source>
</evidence>
<dbReference type="EMBL" id="CP001918">
    <property type="protein sequence ID" value="ADF60854.1"/>
    <property type="molecule type" value="Genomic_DNA"/>
</dbReference>
<dbReference type="EnsemblBacteria" id="ADF60854">
    <property type="protein sequence ID" value="ADF60854"/>
    <property type="gene ID" value="ECL_01293"/>
</dbReference>
<accession>A0A0H3CG29</accession>
<organism evidence="1 2">
    <name type="scientific">Enterobacter cloacae subsp. cloacae (strain ATCC 13047 / DSM 30054 / NBRC 13535 / NCTC 10005 / WDCM 00083 / NCDC 279-56)</name>
    <dbReference type="NCBI Taxonomy" id="716541"/>
    <lineage>
        <taxon>Bacteria</taxon>
        <taxon>Pseudomonadati</taxon>
        <taxon>Pseudomonadota</taxon>
        <taxon>Gammaproteobacteria</taxon>
        <taxon>Enterobacterales</taxon>
        <taxon>Enterobacteriaceae</taxon>
        <taxon>Enterobacter</taxon>
        <taxon>Enterobacter cloacae complex</taxon>
    </lineage>
</organism>
<dbReference type="OrthoDB" id="6627934at2"/>
<proteinExistence type="predicted"/>
<dbReference type="eggNOG" id="ENOG5033JJR">
    <property type="taxonomic scope" value="Bacteria"/>
</dbReference>
<dbReference type="STRING" id="716541.ECL_01293"/>
<dbReference type="RefSeq" id="WP_013095945.1">
    <property type="nucleotide sequence ID" value="NC_014121.1"/>
</dbReference>
<keyword evidence="2" id="KW-1185">Reference proteome</keyword>
<dbReference type="AlphaFoldDB" id="A0A0H3CG29"/>
<dbReference type="Proteomes" id="UP000002363">
    <property type="component" value="Chromosome"/>
</dbReference>
<gene>
    <name evidence="1" type="ordered locus">ECL_01293</name>
</gene>